<accession>A0A1B1MRN4</accession>
<evidence type="ECO:0000256" key="2">
    <source>
        <dbReference type="SAM" id="SignalP"/>
    </source>
</evidence>
<feature type="chain" id="PRO_5008527382" evidence="2">
    <location>
        <begin position="18"/>
        <end position="159"/>
    </location>
</feature>
<dbReference type="Gene3D" id="3.30.60.30">
    <property type="match status" value="1"/>
</dbReference>
<feature type="region of interest" description="Disordered" evidence="1">
    <location>
        <begin position="46"/>
        <end position="78"/>
    </location>
</feature>
<feature type="region of interest" description="Disordered" evidence="1">
    <location>
        <begin position="130"/>
        <end position="159"/>
    </location>
</feature>
<feature type="compositionally biased region" description="Acidic residues" evidence="1">
    <location>
        <begin position="49"/>
        <end position="62"/>
    </location>
</feature>
<dbReference type="SUPFAM" id="SSF100895">
    <property type="entry name" value="Kazal-type serine protease inhibitors"/>
    <property type="match status" value="1"/>
</dbReference>
<dbReference type="PROSITE" id="PS51465">
    <property type="entry name" value="KAZAL_2"/>
    <property type="match status" value="1"/>
</dbReference>
<protein>
    <submittedName>
        <fullName evidence="4">Greglin</fullName>
    </submittedName>
</protein>
<dbReference type="EMBL" id="KU529967">
    <property type="protein sequence ID" value="ANS71232.1"/>
    <property type="molecule type" value="mRNA"/>
</dbReference>
<reference evidence="4" key="1">
    <citation type="submission" date="2016-01" db="EMBL/GenBank/DDBJ databases">
        <title>JH-induced greglin regulates locust vitellogenesis and fertility by inhibiting serine protease activity.</title>
        <authorList>
            <person name="Zhou Y."/>
            <person name="Wu Z."/>
            <person name="Guo W."/>
        </authorList>
    </citation>
    <scope>NUCLEOTIDE SEQUENCE</scope>
</reference>
<keyword evidence="2" id="KW-0732">Signal</keyword>
<proteinExistence type="evidence at transcript level"/>
<feature type="domain" description="Kazal-like" evidence="3">
    <location>
        <begin position="70"/>
        <end position="126"/>
    </location>
</feature>
<evidence type="ECO:0000256" key="1">
    <source>
        <dbReference type="SAM" id="MobiDB-lite"/>
    </source>
</evidence>
<dbReference type="AlphaFoldDB" id="A0A1B1MRN4"/>
<feature type="signal peptide" evidence="2">
    <location>
        <begin position="1"/>
        <end position="17"/>
    </location>
</feature>
<dbReference type="InterPro" id="IPR002350">
    <property type="entry name" value="Kazal_dom"/>
</dbReference>
<evidence type="ECO:0000259" key="3">
    <source>
        <dbReference type="PROSITE" id="PS51465"/>
    </source>
</evidence>
<dbReference type="InterPro" id="IPR036058">
    <property type="entry name" value="Kazal_dom_sf"/>
</dbReference>
<organism evidence="4">
    <name type="scientific">Locusta migratoria</name>
    <name type="common">Migratory locust</name>
    <dbReference type="NCBI Taxonomy" id="7004"/>
    <lineage>
        <taxon>Eukaryota</taxon>
        <taxon>Metazoa</taxon>
        <taxon>Ecdysozoa</taxon>
        <taxon>Arthropoda</taxon>
        <taxon>Hexapoda</taxon>
        <taxon>Insecta</taxon>
        <taxon>Pterygota</taxon>
        <taxon>Neoptera</taxon>
        <taxon>Polyneoptera</taxon>
        <taxon>Orthoptera</taxon>
        <taxon>Caelifera</taxon>
        <taxon>Acrididea</taxon>
        <taxon>Acridomorpha</taxon>
        <taxon>Acridoidea</taxon>
        <taxon>Acrididae</taxon>
        <taxon>Oedipodinae</taxon>
        <taxon>Locusta</taxon>
    </lineage>
</organism>
<name>A0A1B1MRN4_LOCMI</name>
<sequence>MKVLLLLVVAVLAVAHARRYSAEERYQPAESRRQLAVPAAALYRARAADDDDDDDNDGDSGDASDWQQSPTTEEPCPDACKLVYDPVCVRDDDGVYRKFSNNCFLQKCRCDTNFRYKIVSMRKCQGNDLPECPRPSRSYGRARPEEDLDVADSDSSASD</sequence>
<evidence type="ECO:0000313" key="4">
    <source>
        <dbReference type="EMBL" id="ANS71232.1"/>
    </source>
</evidence>